<feature type="domain" description="ACT" evidence="4">
    <location>
        <begin position="349"/>
        <end position="425"/>
    </location>
</feature>
<dbReference type="InterPro" id="IPR002912">
    <property type="entry name" value="ACT_dom"/>
</dbReference>
<reference evidence="5 6" key="1">
    <citation type="journal article" date="2020" name="Nat. Commun.">
        <title>Genome of Tripterygium wilfordii and identification of cytochrome P450 involved in triptolide biosynthesis.</title>
        <authorList>
            <person name="Tu L."/>
            <person name="Su P."/>
            <person name="Zhang Z."/>
            <person name="Gao L."/>
            <person name="Wang J."/>
            <person name="Hu T."/>
            <person name="Zhou J."/>
            <person name="Zhang Y."/>
            <person name="Zhao Y."/>
            <person name="Liu Y."/>
            <person name="Song Y."/>
            <person name="Tong Y."/>
            <person name="Lu Y."/>
            <person name="Yang J."/>
            <person name="Xu C."/>
            <person name="Jia M."/>
            <person name="Peters R.J."/>
            <person name="Huang L."/>
            <person name="Gao W."/>
        </authorList>
    </citation>
    <scope>NUCLEOTIDE SEQUENCE [LARGE SCALE GENOMIC DNA]</scope>
    <source>
        <strain evidence="6">cv. XIE 37</strain>
        <tissue evidence="5">Leaf</tissue>
    </source>
</reference>
<dbReference type="PANTHER" id="PTHR31096">
    <property type="entry name" value="ACT DOMAIN-CONTAINING PROTEIN ACR4-RELATED"/>
    <property type="match status" value="1"/>
</dbReference>
<keyword evidence="6" id="KW-1185">Reference proteome</keyword>
<dbReference type="CDD" id="cd04897">
    <property type="entry name" value="ACT_ACR_3"/>
    <property type="match status" value="1"/>
</dbReference>
<dbReference type="GO" id="GO:0016597">
    <property type="term" value="F:amino acid binding"/>
    <property type="evidence" value="ECO:0007669"/>
    <property type="project" value="UniProtKB-UniRule"/>
</dbReference>
<feature type="compositionally biased region" description="Low complexity" evidence="3">
    <location>
        <begin position="423"/>
        <end position="440"/>
    </location>
</feature>
<evidence type="ECO:0000256" key="2">
    <source>
        <dbReference type="RuleBase" id="RU369043"/>
    </source>
</evidence>
<dbReference type="Proteomes" id="UP000593562">
    <property type="component" value="Unassembled WGS sequence"/>
</dbReference>
<dbReference type="EMBL" id="JAAARO010000003">
    <property type="protein sequence ID" value="KAF5749684.1"/>
    <property type="molecule type" value="Genomic_DNA"/>
</dbReference>
<name>A0A7J7DU50_TRIWF</name>
<dbReference type="PROSITE" id="PS51671">
    <property type="entry name" value="ACT"/>
    <property type="match status" value="3"/>
</dbReference>
<comment type="caution">
    <text evidence="5">The sequence shown here is derived from an EMBL/GenBank/DDBJ whole genome shotgun (WGS) entry which is preliminary data.</text>
</comment>
<dbReference type="OrthoDB" id="2019938at2759"/>
<evidence type="ECO:0000259" key="4">
    <source>
        <dbReference type="PROSITE" id="PS51671"/>
    </source>
</evidence>
<dbReference type="PANTHER" id="PTHR31096:SF7">
    <property type="entry name" value="ACT DOMAIN-CONTAINING PROTEIN ACR1"/>
    <property type="match status" value="1"/>
</dbReference>
<feature type="region of interest" description="Disordered" evidence="3">
    <location>
        <begin position="423"/>
        <end position="446"/>
    </location>
</feature>
<dbReference type="SUPFAM" id="SSF55021">
    <property type="entry name" value="ACT-like"/>
    <property type="match status" value="3"/>
</dbReference>
<accession>A0A7J7DU50</accession>
<dbReference type="InterPro" id="IPR040217">
    <property type="entry name" value="ACR1-12"/>
</dbReference>
<evidence type="ECO:0000313" key="6">
    <source>
        <dbReference type="Proteomes" id="UP000593562"/>
    </source>
</evidence>
<evidence type="ECO:0000256" key="1">
    <source>
        <dbReference type="ARBA" id="ARBA00022737"/>
    </source>
</evidence>
<organism evidence="5 6">
    <name type="scientific">Tripterygium wilfordii</name>
    <name type="common">Thunder God vine</name>
    <dbReference type="NCBI Taxonomy" id="458696"/>
    <lineage>
        <taxon>Eukaryota</taxon>
        <taxon>Viridiplantae</taxon>
        <taxon>Streptophyta</taxon>
        <taxon>Embryophyta</taxon>
        <taxon>Tracheophyta</taxon>
        <taxon>Spermatophyta</taxon>
        <taxon>Magnoliopsida</taxon>
        <taxon>eudicotyledons</taxon>
        <taxon>Gunneridae</taxon>
        <taxon>Pentapetalae</taxon>
        <taxon>rosids</taxon>
        <taxon>fabids</taxon>
        <taxon>Celastrales</taxon>
        <taxon>Celastraceae</taxon>
        <taxon>Tripterygium</taxon>
    </lineage>
</organism>
<dbReference type="Pfam" id="PF01842">
    <property type="entry name" value="ACT"/>
    <property type="match status" value="1"/>
</dbReference>
<dbReference type="AlphaFoldDB" id="A0A7J7DU50"/>
<dbReference type="FunCoup" id="A0A7J7DU50">
    <property type="interactions" value="195"/>
</dbReference>
<evidence type="ECO:0000256" key="3">
    <source>
        <dbReference type="SAM" id="MobiDB-lite"/>
    </source>
</evidence>
<dbReference type="InterPro" id="IPR045865">
    <property type="entry name" value="ACT-like_dom_sf"/>
</dbReference>
<sequence>MEIVYQPYIDPEYESLIERIHPPRVCIDNDACQDCTLVKVDSANKHGILLDMVQVLTDLDLVISKAYISSDGGWFMDVFHVTDQLGNKLTDPTLILYIQQALCASRGGGVPEEAIQRGLNREYVSADYTALEMTGIDRPGLVSEISAVLVELGCNIAAAVAWTHNTHWACVIYIEDGQIGGPIVDHDRLAHIQEQLANVVEAHHGKGERSSVRLTAPVSGRTHTERRLHQLMYSSRDYESCHGCNGGAGHWAGCTKTHVSIEPFKEKGYSVVNVKSRDRPKLLFDTVCALTDLQYVVFHAAVSSKGTTARQEYFIRQKDGCTLDTESQRRKLTKCLIAAIERRVPHGLRMDICTKNRMGQLSDITRVLRENGLSISRVEMGTNGERATGAFYVTDTSGHEVDTKTVELVRQEVGGSILLVHRSSGWSSHPSSSSISRTSSGEVDDRPRFSLRNLLGSQLERLSSNFGPIRP</sequence>
<dbReference type="InParanoid" id="A0A7J7DU50"/>
<keyword evidence="1 2" id="KW-0677">Repeat</keyword>
<comment type="function">
    <text evidence="2">Binds amino acids.</text>
</comment>
<feature type="domain" description="ACT" evidence="4">
    <location>
        <begin position="37"/>
        <end position="121"/>
    </location>
</feature>
<feature type="domain" description="ACT" evidence="4">
    <location>
        <begin position="130"/>
        <end position="212"/>
    </location>
</feature>
<gene>
    <name evidence="5" type="ORF">HS088_TW03G00009</name>
</gene>
<dbReference type="Gene3D" id="3.30.70.260">
    <property type="match status" value="1"/>
</dbReference>
<proteinExistence type="predicted"/>
<dbReference type="CDD" id="cd04895">
    <property type="entry name" value="ACT_ACR_1"/>
    <property type="match status" value="1"/>
</dbReference>
<evidence type="ECO:0000313" key="5">
    <source>
        <dbReference type="EMBL" id="KAF5749684.1"/>
    </source>
</evidence>
<protein>
    <recommendedName>
        <fullName evidence="2">ACT domain-containing protein ACR</fullName>
    </recommendedName>
    <alternativeName>
        <fullName evidence="2">Protein ACT DOMAIN REPEATS</fullName>
    </alternativeName>
</protein>